<dbReference type="KEGG" id="htr:EPV75_00795"/>
<keyword evidence="12" id="KW-1185">Reference proteome</keyword>
<accession>A0A451G4B9</accession>
<evidence type="ECO:0000313" key="12">
    <source>
        <dbReference type="Proteomes" id="UP000285478"/>
    </source>
</evidence>
<dbReference type="InterPro" id="IPR036108">
    <property type="entry name" value="4pyrrol_syn_uPrphyn_synt_sf"/>
</dbReference>
<evidence type="ECO:0000256" key="5">
    <source>
        <dbReference type="ARBA" id="ARBA00023244"/>
    </source>
</evidence>
<dbReference type="Gene3D" id="3.40.50.10090">
    <property type="match status" value="2"/>
</dbReference>
<dbReference type="PANTHER" id="PTHR38042:SF1">
    <property type="entry name" value="UROPORPHYRINOGEN-III SYNTHASE, CHLOROPLASTIC"/>
    <property type="match status" value="1"/>
</dbReference>
<dbReference type="EMBL" id="CP035033">
    <property type="protein sequence ID" value="QAB14312.1"/>
    <property type="molecule type" value="Genomic_DNA"/>
</dbReference>
<dbReference type="EC" id="4.2.1.75" evidence="3 9"/>
<dbReference type="UniPathway" id="UPA00251">
    <property type="reaction ID" value="UER00320"/>
</dbReference>
<keyword evidence="4 9" id="KW-0456">Lyase</keyword>
<comment type="similarity">
    <text evidence="2 9">Belongs to the uroporphyrinogen-III synthase family.</text>
</comment>
<evidence type="ECO:0000256" key="9">
    <source>
        <dbReference type="RuleBase" id="RU366031"/>
    </source>
</evidence>
<comment type="catalytic activity">
    <reaction evidence="8 9">
        <text>hydroxymethylbilane = uroporphyrinogen III + H2O</text>
        <dbReference type="Rhea" id="RHEA:18965"/>
        <dbReference type="ChEBI" id="CHEBI:15377"/>
        <dbReference type="ChEBI" id="CHEBI:57308"/>
        <dbReference type="ChEBI" id="CHEBI:57845"/>
        <dbReference type="EC" id="4.2.1.75"/>
    </reaction>
</comment>
<reference evidence="11 12" key="1">
    <citation type="journal article" date="2018" name="Environ. Microbiol.">
        <title>Genomes of ubiquitous marine and hypersaline Hydrogenovibrio, Thiomicrorhabdus and Thiomicrospira spp. encode a diversity of mechanisms to sustain chemolithoautotrophy in heterogeneous environments.</title>
        <authorList>
            <person name="Scott K.M."/>
            <person name="Williams J."/>
            <person name="Porter C.M.B."/>
            <person name="Russel S."/>
            <person name="Harmer T.L."/>
            <person name="Paul J.H."/>
            <person name="Antonen K.M."/>
            <person name="Bridges M.K."/>
            <person name="Camper G.J."/>
            <person name="Campla C.K."/>
            <person name="Casella L.G."/>
            <person name="Chase E."/>
            <person name="Conrad J.W."/>
            <person name="Cruz M.C."/>
            <person name="Dunlap D.S."/>
            <person name="Duran L."/>
            <person name="Fahsbender E.M."/>
            <person name="Goldsmith D.B."/>
            <person name="Keeley R.F."/>
            <person name="Kondoff M.R."/>
            <person name="Kussy B.I."/>
            <person name="Lane M.K."/>
            <person name="Lawler S."/>
            <person name="Leigh B.A."/>
            <person name="Lewis C."/>
            <person name="Lostal L.M."/>
            <person name="Marking D."/>
            <person name="Mancera P.A."/>
            <person name="McClenthan E.C."/>
            <person name="McIntyre E.A."/>
            <person name="Mine J.A."/>
            <person name="Modi S."/>
            <person name="Moore B.D."/>
            <person name="Morgan W.A."/>
            <person name="Nelson K.M."/>
            <person name="Nguyen K.N."/>
            <person name="Ogburn N."/>
            <person name="Parrino D.G."/>
            <person name="Pedapudi A.D."/>
            <person name="Pelham R.P."/>
            <person name="Preece A.M."/>
            <person name="Rampersad E.A."/>
            <person name="Richardson J.C."/>
            <person name="Rodgers C.M."/>
            <person name="Schaffer B.L."/>
            <person name="Sheridan N.E."/>
            <person name="Solone M.R."/>
            <person name="Staley Z.R."/>
            <person name="Tabuchi M."/>
            <person name="Waide R.J."/>
            <person name="Wanjugi P.W."/>
            <person name="Young S."/>
            <person name="Clum A."/>
            <person name="Daum C."/>
            <person name="Huntemann M."/>
            <person name="Ivanova N."/>
            <person name="Kyrpides N."/>
            <person name="Mikhailova N."/>
            <person name="Palaniappan K."/>
            <person name="Pillay M."/>
            <person name="Reddy T.B.K."/>
            <person name="Shapiro N."/>
            <person name="Stamatis D."/>
            <person name="Varghese N."/>
            <person name="Woyke T."/>
            <person name="Boden R."/>
            <person name="Freyermuth S.K."/>
            <person name="Kerfeld C.A."/>
        </authorList>
    </citation>
    <scope>NUCLEOTIDE SEQUENCE [LARGE SCALE GENOMIC DNA]</scope>
    <source>
        <strain evidence="11 12">JR-2</strain>
    </source>
</reference>
<dbReference type="GO" id="GO:0006782">
    <property type="term" value="P:protoporphyrinogen IX biosynthetic process"/>
    <property type="evidence" value="ECO:0007669"/>
    <property type="project" value="UniProtKB-UniRule"/>
</dbReference>
<dbReference type="PANTHER" id="PTHR38042">
    <property type="entry name" value="UROPORPHYRINOGEN-III SYNTHASE, CHLOROPLASTIC"/>
    <property type="match status" value="1"/>
</dbReference>
<protein>
    <recommendedName>
        <fullName evidence="7 9">Uroporphyrinogen-III synthase</fullName>
        <ecNumber evidence="3 9">4.2.1.75</ecNumber>
    </recommendedName>
</protein>
<keyword evidence="5 9" id="KW-0627">Porphyrin biosynthesis</keyword>
<evidence type="ECO:0000256" key="4">
    <source>
        <dbReference type="ARBA" id="ARBA00023239"/>
    </source>
</evidence>
<dbReference type="SUPFAM" id="SSF69618">
    <property type="entry name" value="HemD-like"/>
    <property type="match status" value="1"/>
</dbReference>
<sequence length="268" mass="29473">MVKPDALTLLNTRPQHQAAHLTRLAEHAGVEVLACPTIEIEPQALPESAATCFKRFDKIVFVSRNAVSVLQQLFQAKGLASPPFGESAQCFAIGQATQQALQAQGWPLASLDIKRFVSEDLLATEALQDLQGQRCLIVKGEGGRPTLKAGLENAGADVEEWLIYRRRPAAFCAQAWSKFQSVAHPVVLASSLQAWSNLVAMVTETETDSRETHPKNAQAWLFLQDIIVFSERIESAIREQGWRGRIFVVPQQSDDGVLSALKQISMQS</sequence>
<evidence type="ECO:0000256" key="2">
    <source>
        <dbReference type="ARBA" id="ARBA00008133"/>
    </source>
</evidence>
<dbReference type="RefSeq" id="WP_128384149.1">
    <property type="nucleotide sequence ID" value="NZ_CP035033.1"/>
</dbReference>
<evidence type="ECO:0000313" key="11">
    <source>
        <dbReference type="EMBL" id="QAB14312.1"/>
    </source>
</evidence>
<dbReference type="AlphaFoldDB" id="A0A451G4B9"/>
<evidence type="ECO:0000259" key="10">
    <source>
        <dbReference type="Pfam" id="PF02602"/>
    </source>
</evidence>
<proteinExistence type="inferred from homology"/>
<dbReference type="Pfam" id="PF02602">
    <property type="entry name" value="HEM4"/>
    <property type="match status" value="1"/>
</dbReference>
<dbReference type="GO" id="GO:0004852">
    <property type="term" value="F:uroporphyrinogen-III synthase activity"/>
    <property type="evidence" value="ECO:0007669"/>
    <property type="project" value="UniProtKB-UniRule"/>
</dbReference>
<evidence type="ECO:0000256" key="1">
    <source>
        <dbReference type="ARBA" id="ARBA00004772"/>
    </source>
</evidence>
<feature type="domain" description="Tetrapyrrole biosynthesis uroporphyrinogen III synthase" evidence="10">
    <location>
        <begin position="21"/>
        <end position="244"/>
    </location>
</feature>
<comment type="function">
    <text evidence="6 9">Catalyzes cyclization of the linear tetrapyrrole, hydroxymethylbilane, to the macrocyclic uroporphyrinogen III.</text>
</comment>
<dbReference type="CDD" id="cd06578">
    <property type="entry name" value="HemD"/>
    <property type="match status" value="1"/>
</dbReference>
<organism evidence="11 12">
    <name type="scientific">Hydrogenovibrio thermophilus</name>
    <dbReference type="NCBI Taxonomy" id="265883"/>
    <lineage>
        <taxon>Bacteria</taxon>
        <taxon>Pseudomonadati</taxon>
        <taxon>Pseudomonadota</taxon>
        <taxon>Gammaproteobacteria</taxon>
        <taxon>Thiotrichales</taxon>
        <taxon>Piscirickettsiaceae</taxon>
        <taxon>Hydrogenovibrio</taxon>
    </lineage>
</organism>
<evidence type="ECO:0000256" key="3">
    <source>
        <dbReference type="ARBA" id="ARBA00013109"/>
    </source>
</evidence>
<dbReference type="Proteomes" id="UP000285478">
    <property type="component" value="Chromosome"/>
</dbReference>
<comment type="pathway">
    <text evidence="1 9">Porphyrin-containing compound metabolism; protoporphyrin-IX biosynthesis; coproporphyrinogen-III from 5-aminolevulinate: step 3/4.</text>
</comment>
<evidence type="ECO:0000256" key="6">
    <source>
        <dbReference type="ARBA" id="ARBA00037589"/>
    </source>
</evidence>
<evidence type="ECO:0000256" key="7">
    <source>
        <dbReference type="ARBA" id="ARBA00040167"/>
    </source>
</evidence>
<evidence type="ECO:0000256" key="8">
    <source>
        <dbReference type="ARBA" id="ARBA00048617"/>
    </source>
</evidence>
<name>A0A451G4B9_9GAMM</name>
<dbReference type="GO" id="GO:0006780">
    <property type="term" value="P:uroporphyrinogen III biosynthetic process"/>
    <property type="evidence" value="ECO:0007669"/>
    <property type="project" value="UniProtKB-UniRule"/>
</dbReference>
<dbReference type="InterPro" id="IPR003754">
    <property type="entry name" value="4pyrrol_synth_uPrphyn_synth"/>
</dbReference>
<dbReference type="InterPro" id="IPR039793">
    <property type="entry name" value="UROS/Hem4"/>
</dbReference>
<gene>
    <name evidence="11" type="ORF">EPV75_00795</name>
</gene>